<gene>
    <name evidence="2" type="ORF">ABZ510_16645</name>
</gene>
<feature type="compositionally biased region" description="Basic and acidic residues" evidence="1">
    <location>
        <begin position="130"/>
        <end position="140"/>
    </location>
</feature>
<dbReference type="RefSeq" id="WP_356957969.1">
    <property type="nucleotide sequence ID" value="NZ_JBEYBD010000011.1"/>
</dbReference>
<evidence type="ECO:0000313" key="2">
    <source>
        <dbReference type="EMBL" id="MEU1953483.1"/>
    </source>
</evidence>
<evidence type="ECO:0000256" key="1">
    <source>
        <dbReference type="SAM" id="MobiDB-lite"/>
    </source>
</evidence>
<sequence length="331" mass="36729">MSDVLHPVAGWANWSCRWNSTIDGHVTLRYGRDAPKTAASGQPLTPAGLPGFRREGVKARDDCTVQIKYRHFRGPSDIDQAEVVMVSFTGSQPPQQRCATATHRRDESDTMTSPDRSATAHARLGTRTRPRGEDCGDAEKEQGRWGECVRIVRRGTRPDRGGDRHGSGHDLGALHHRRVHGIPREISIIRFGRNIEQVHVGIGQTAIAPARAAGTILVTVTTPGGTSNEVSYTYLRGLVRLGRRGANACRRPTRVTVKSRSSSWTTTARVLHNPQQRRRDRRIDRADEPDIHHPPTRSHRACDHLRIRGILVRSAEVIYIIGSDGSNEPHP</sequence>
<name>A0ABV2WRI2_9NOCA</name>
<feature type="region of interest" description="Disordered" evidence="1">
    <location>
        <begin position="91"/>
        <end position="140"/>
    </location>
</feature>
<feature type="region of interest" description="Disordered" evidence="1">
    <location>
        <begin position="260"/>
        <end position="300"/>
    </location>
</feature>
<organism evidence="2 3">
    <name type="scientific">Nocardia rhamnosiphila</name>
    <dbReference type="NCBI Taxonomy" id="426716"/>
    <lineage>
        <taxon>Bacteria</taxon>
        <taxon>Bacillati</taxon>
        <taxon>Actinomycetota</taxon>
        <taxon>Actinomycetes</taxon>
        <taxon>Mycobacteriales</taxon>
        <taxon>Nocardiaceae</taxon>
        <taxon>Nocardia</taxon>
    </lineage>
</organism>
<dbReference type="Proteomes" id="UP001550628">
    <property type="component" value="Unassembled WGS sequence"/>
</dbReference>
<keyword evidence="3" id="KW-1185">Reference proteome</keyword>
<feature type="compositionally biased region" description="Basic and acidic residues" evidence="1">
    <location>
        <begin position="281"/>
        <end position="293"/>
    </location>
</feature>
<evidence type="ECO:0000313" key="3">
    <source>
        <dbReference type="Proteomes" id="UP001550628"/>
    </source>
</evidence>
<proteinExistence type="predicted"/>
<reference evidence="2 3" key="1">
    <citation type="submission" date="2024-06" db="EMBL/GenBank/DDBJ databases">
        <title>The Natural Products Discovery Center: Release of the First 8490 Sequenced Strains for Exploring Actinobacteria Biosynthetic Diversity.</title>
        <authorList>
            <person name="Kalkreuter E."/>
            <person name="Kautsar S.A."/>
            <person name="Yang D."/>
            <person name="Bader C.D."/>
            <person name="Teijaro C.N."/>
            <person name="Fluegel L."/>
            <person name="Davis C.M."/>
            <person name="Simpson J.R."/>
            <person name="Lauterbach L."/>
            <person name="Steele A.D."/>
            <person name="Gui C."/>
            <person name="Meng S."/>
            <person name="Li G."/>
            <person name="Viehrig K."/>
            <person name="Ye F."/>
            <person name="Su P."/>
            <person name="Kiefer A.F."/>
            <person name="Nichols A."/>
            <person name="Cepeda A.J."/>
            <person name="Yan W."/>
            <person name="Fan B."/>
            <person name="Jiang Y."/>
            <person name="Adhikari A."/>
            <person name="Zheng C.-J."/>
            <person name="Schuster L."/>
            <person name="Cowan T.M."/>
            <person name="Smanski M.J."/>
            <person name="Chevrette M.G."/>
            <person name="De Carvalho L.P.S."/>
            <person name="Shen B."/>
        </authorList>
    </citation>
    <scope>NUCLEOTIDE SEQUENCE [LARGE SCALE GENOMIC DNA]</scope>
    <source>
        <strain evidence="2 3">NPDC019708</strain>
    </source>
</reference>
<accession>A0ABV2WRI2</accession>
<protein>
    <submittedName>
        <fullName evidence="2">Uncharacterized protein</fullName>
    </submittedName>
</protein>
<dbReference type="EMBL" id="JBEYBF010000010">
    <property type="protein sequence ID" value="MEU1953483.1"/>
    <property type="molecule type" value="Genomic_DNA"/>
</dbReference>
<comment type="caution">
    <text evidence="2">The sequence shown here is derived from an EMBL/GenBank/DDBJ whole genome shotgun (WGS) entry which is preliminary data.</text>
</comment>